<evidence type="ECO:0000313" key="4">
    <source>
        <dbReference type="Proteomes" id="UP000194968"/>
    </source>
</evidence>
<dbReference type="EMBL" id="NASK01000077">
    <property type="protein sequence ID" value="OTQ51696.1"/>
    <property type="molecule type" value="Genomic_DNA"/>
</dbReference>
<dbReference type="OrthoDB" id="7067956at2"/>
<evidence type="ECO:0000256" key="2">
    <source>
        <dbReference type="SAM" id="SignalP"/>
    </source>
</evidence>
<dbReference type="Proteomes" id="UP000194968">
    <property type="component" value="Unassembled WGS sequence"/>
</dbReference>
<dbReference type="AlphaFoldDB" id="A0A242NWQ5"/>
<sequence>MKNLSKILVVLFSILALAACSQKNYFEQGAPLSHEKVNKIVEGSTTETQLLHIFGEPTAKTVINSNETKWTYKYLKKSSTNNVLLGETQYDIVEGTLEVIVNQGVVTWFNYDQNNKQKKW</sequence>
<dbReference type="InterPro" id="IPR037873">
    <property type="entry name" value="BamE-like"/>
</dbReference>
<dbReference type="RefSeq" id="WP_065578567.1">
    <property type="nucleotide sequence ID" value="NZ_CP132382.1"/>
</dbReference>
<comment type="caution">
    <text evidence="3">The sequence shown here is derived from an EMBL/GenBank/DDBJ whole genome shotgun (WGS) entry which is preliminary data.</text>
</comment>
<dbReference type="PROSITE" id="PS51257">
    <property type="entry name" value="PROKAR_LIPOPROTEIN"/>
    <property type="match status" value="1"/>
</dbReference>
<proteinExistence type="predicted"/>
<dbReference type="GeneID" id="99745600"/>
<gene>
    <name evidence="3" type="ORF">B6D06_02520</name>
</gene>
<reference evidence="3 4" key="1">
    <citation type="submission" date="2017-03" db="EMBL/GenBank/DDBJ databases">
        <title>Comparative genomics of honeybee gut symbionts reveal geographically distinct and subgroup specific antibiotic resistance.</title>
        <authorList>
            <person name="Ludvigsen J."/>
            <person name="Porcellato D."/>
            <person name="Labee-Lund T.M."/>
            <person name="Amdam G.V."/>
            <person name="Rudi K."/>
        </authorList>
    </citation>
    <scope>NUCLEOTIDE SEQUENCE [LARGE SCALE GENOMIC DNA]</scope>
    <source>
        <strain evidence="3 4">A-4-12</strain>
    </source>
</reference>
<protein>
    <recommendedName>
        <fullName evidence="5">Lipoprotein SmpA/OmlA domain-containing protein</fullName>
    </recommendedName>
</protein>
<keyword evidence="1 2" id="KW-0732">Signal</keyword>
<evidence type="ECO:0000256" key="1">
    <source>
        <dbReference type="ARBA" id="ARBA00022729"/>
    </source>
</evidence>
<evidence type="ECO:0000313" key="3">
    <source>
        <dbReference type="EMBL" id="OTQ51696.1"/>
    </source>
</evidence>
<organism evidence="3 4">
    <name type="scientific">Gilliamella apis</name>
    <dbReference type="NCBI Taxonomy" id="1970738"/>
    <lineage>
        <taxon>Bacteria</taxon>
        <taxon>Pseudomonadati</taxon>
        <taxon>Pseudomonadota</taxon>
        <taxon>Gammaproteobacteria</taxon>
        <taxon>Orbales</taxon>
        <taxon>Orbaceae</taxon>
        <taxon>Gilliamella</taxon>
    </lineage>
</organism>
<feature type="signal peptide" evidence="2">
    <location>
        <begin position="1"/>
        <end position="18"/>
    </location>
</feature>
<name>A0A242NWQ5_9GAMM</name>
<dbReference type="Gene3D" id="3.30.1450.10">
    <property type="match status" value="1"/>
</dbReference>
<feature type="chain" id="PRO_5011223680" description="Lipoprotein SmpA/OmlA domain-containing protein" evidence="2">
    <location>
        <begin position="19"/>
        <end position="120"/>
    </location>
</feature>
<accession>A0A242NWQ5</accession>
<evidence type="ECO:0008006" key="5">
    <source>
        <dbReference type="Google" id="ProtNLM"/>
    </source>
</evidence>